<dbReference type="GO" id="GO:0006281">
    <property type="term" value="P:DNA repair"/>
    <property type="evidence" value="ECO:0007669"/>
    <property type="project" value="UniProtKB-UniRule"/>
</dbReference>
<comment type="similarity">
    <text evidence="6">Belongs to the endonuclease V family.</text>
</comment>
<reference evidence="8" key="1">
    <citation type="submission" date="2011-10" db="EMBL/GenBank/DDBJ databases">
        <title>The complete genome of chromosome of Thermovirga lienii DSM 17291.</title>
        <authorList>
            <consortium name="US DOE Joint Genome Institute (JGI-PGF)"/>
            <person name="Lucas S."/>
            <person name="Copeland A."/>
            <person name="Lapidus A."/>
            <person name="Glavina del Rio T."/>
            <person name="Dalin E."/>
            <person name="Tice H."/>
            <person name="Bruce D."/>
            <person name="Goodwin L."/>
            <person name="Pitluck S."/>
            <person name="Peters L."/>
            <person name="Mikhailova N."/>
            <person name="Saunders E."/>
            <person name="Kyrpides N."/>
            <person name="Mavromatis K."/>
            <person name="Ivanova N."/>
            <person name="Last F.I."/>
            <person name="Brettin T."/>
            <person name="Detter J.C."/>
            <person name="Han C."/>
            <person name="Larimer F."/>
            <person name="Land M."/>
            <person name="Hauser L."/>
            <person name="Markowitz V."/>
            <person name="Cheng J.-F."/>
            <person name="Hugenholtz P."/>
            <person name="Woyke T."/>
            <person name="Wu D."/>
            <person name="Spring S."/>
            <person name="Schroeder M."/>
            <person name="Brambilla E.-M."/>
            <person name="Klenk H.-P."/>
            <person name="Eisen J.A."/>
        </authorList>
    </citation>
    <scope>NUCLEOTIDE SEQUENCE [LARGE SCALE GENOMIC DNA]</scope>
    <source>
        <strain evidence="8">ATCC BAA-1197 / DSM 17291 / Cas60314</strain>
    </source>
</reference>
<comment type="catalytic activity">
    <reaction evidence="6">
        <text>Endonucleolytic cleavage at apurinic or apyrimidinic sites to products with a 5'-phosphate.</text>
        <dbReference type="EC" id="3.1.21.7"/>
    </reaction>
</comment>
<protein>
    <recommendedName>
        <fullName evidence="6">Endonuclease V</fullName>
        <ecNumber evidence="6">3.1.21.7</ecNumber>
    </recommendedName>
    <alternativeName>
        <fullName evidence="6">Deoxyinosine 3'endonuclease</fullName>
    </alternativeName>
    <alternativeName>
        <fullName evidence="6">Deoxyribonuclease V</fullName>
        <shortName evidence="6">DNase V</shortName>
    </alternativeName>
</protein>
<keyword evidence="4 6" id="KW-0255">Endonuclease</keyword>
<keyword evidence="6" id="KW-0234">DNA repair</keyword>
<name>G7V7M7_THELD</name>
<evidence type="ECO:0000313" key="7">
    <source>
        <dbReference type="EMBL" id="AER66189.1"/>
    </source>
</evidence>
<dbReference type="Pfam" id="PF04493">
    <property type="entry name" value="Endonuclease_5"/>
    <property type="match status" value="1"/>
</dbReference>
<dbReference type="AlphaFoldDB" id="G7V7M7"/>
<organism evidence="7 8">
    <name type="scientific">Thermovirga lienii (strain ATCC BAA-1197 / DSM 17291 / Cas60314)</name>
    <dbReference type="NCBI Taxonomy" id="580340"/>
    <lineage>
        <taxon>Bacteria</taxon>
        <taxon>Thermotogati</taxon>
        <taxon>Synergistota</taxon>
        <taxon>Synergistia</taxon>
        <taxon>Synergistales</taxon>
        <taxon>Thermovirgaceae</taxon>
        <taxon>Thermovirga</taxon>
    </lineage>
</organism>
<dbReference type="CDD" id="cd06559">
    <property type="entry name" value="Endonuclease_V"/>
    <property type="match status" value="1"/>
</dbReference>
<evidence type="ECO:0000256" key="1">
    <source>
        <dbReference type="ARBA" id="ARBA00004496"/>
    </source>
</evidence>
<dbReference type="PANTHER" id="PTHR28511:SF1">
    <property type="entry name" value="ENDONUCLEASE V"/>
    <property type="match status" value="1"/>
</dbReference>
<keyword evidence="6" id="KW-0479">Metal-binding</keyword>
<keyword evidence="5 6" id="KW-0378">Hydrolase</keyword>
<dbReference type="GO" id="GO:0016891">
    <property type="term" value="F:RNA endonuclease activity producing 5'-phosphomonoesters, hydrolytic mechanism"/>
    <property type="evidence" value="ECO:0007669"/>
    <property type="project" value="TreeGrafter"/>
</dbReference>
<dbReference type="GO" id="GO:0043737">
    <property type="term" value="F:deoxyribonuclease V activity"/>
    <property type="evidence" value="ECO:0007669"/>
    <property type="project" value="UniProtKB-UniRule"/>
</dbReference>
<dbReference type="GO" id="GO:0000287">
    <property type="term" value="F:magnesium ion binding"/>
    <property type="evidence" value="ECO:0007669"/>
    <property type="project" value="UniProtKB-UniRule"/>
</dbReference>
<reference evidence="7 8" key="2">
    <citation type="journal article" date="2012" name="Stand. Genomic Sci.">
        <title>Genome sequence of the moderately thermophilic, amino-acid-degrading and sulfur-reducing bacterium Thermovirga lienii type strain (Cas60314(T)).</title>
        <authorList>
            <person name="Goker M."/>
            <person name="Saunders E."/>
            <person name="Lapidus A."/>
            <person name="Nolan M."/>
            <person name="Lucas S."/>
            <person name="Hammon N."/>
            <person name="Deshpande S."/>
            <person name="Cheng J.F."/>
            <person name="Han C."/>
            <person name="Tapia R."/>
            <person name="Goodwin L.A."/>
            <person name="Pitluck S."/>
            <person name="Liolios K."/>
            <person name="Mavromatis K."/>
            <person name="Pagani I."/>
            <person name="Ivanova N."/>
            <person name="Mikhailova N."/>
            <person name="Pati A."/>
            <person name="Chen A."/>
            <person name="Palaniappan K."/>
            <person name="Land M."/>
            <person name="Chang Y.J."/>
            <person name="Jeffries C.D."/>
            <person name="Brambilla E.M."/>
            <person name="Rohde M."/>
            <person name="Spring S."/>
            <person name="Detter J.C."/>
            <person name="Woyke T."/>
            <person name="Bristow J."/>
            <person name="Eisen J.A."/>
            <person name="Markowitz V."/>
            <person name="Hugenholtz P."/>
            <person name="Kyrpides N.C."/>
            <person name="Klenk H.P."/>
        </authorList>
    </citation>
    <scope>NUCLEOTIDE SEQUENCE [LARGE SCALE GENOMIC DNA]</scope>
    <source>
        <strain evidence="8">ATCC BAA-1197 / DSM 17291 / Cas60314</strain>
    </source>
</reference>
<evidence type="ECO:0000256" key="4">
    <source>
        <dbReference type="ARBA" id="ARBA00022759"/>
    </source>
</evidence>
<evidence type="ECO:0000313" key="8">
    <source>
        <dbReference type="Proteomes" id="UP000005868"/>
    </source>
</evidence>
<evidence type="ECO:0000256" key="2">
    <source>
        <dbReference type="ARBA" id="ARBA00022490"/>
    </source>
</evidence>
<dbReference type="HOGENOM" id="CLU_047631_1_1_0"/>
<keyword evidence="8" id="KW-1185">Reference proteome</keyword>
<feature type="binding site" evidence="6">
    <location>
        <position position="48"/>
    </location>
    <ligand>
        <name>Mg(2+)</name>
        <dbReference type="ChEBI" id="CHEBI:18420"/>
    </ligand>
</feature>
<dbReference type="KEGG" id="tli:Tlie_0454"/>
<evidence type="ECO:0000256" key="3">
    <source>
        <dbReference type="ARBA" id="ARBA00022722"/>
    </source>
</evidence>
<accession>G7V7M7</accession>
<dbReference type="EC" id="3.1.21.7" evidence="6"/>
<comment type="function">
    <text evidence="6">DNA repair enzyme involved in the repair of deaminated bases. Selectively cleaves double-stranded DNA at the second phosphodiester bond 3' to a deoxyinosine leaving behind the intact lesion on the nicked DNA.</text>
</comment>
<evidence type="ECO:0000256" key="5">
    <source>
        <dbReference type="ARBA" id="ARBA00022801"/>
    </source>
</evidence>
<comment type="cofactor">
    <cofactor evidence="6">
        <name>Mg(2+)</name>
        <dbReference type="ChEBI" id="CHEBI:18420"/>
    </cofactor>
</comment>
<dbReference type="Proteomes" id="UP000005868">
    <property type="component" value="Chromosome"/>
</dbReference>
<sequence>MRFEEESKIKDVSKLSTKKWRDLQNYLRSRVVVEDLFVSSLRYVGGIDVSYSQVGKNAKAFSAVVVLDILTWSMVDLSVAWMESSVPYIPGFLSFREVPVILEAMDKLTVLPDIWLVDGAGIAHPRRVGLASHLGVLLDVPTIGVAKSRLVGTHGELGEERGSRVPLLDDGTQEQIGWVLRSRNAVKPLYVSPGHKVSMESAVKIVLACCTRYRLPEPIRTAHNMVTQCKNKIPS</sequence>
<dbReference type="EMBL" id="CP003096">
    <property type="protein sequence ID" value="AER66189.1"/>
    <property type="molecule type" value="Genomic_DNA"/>
</dbReference>
<gene>
    <name evidence="6" type="primary">nfi</name>
    <name evidence="7" type="ordered locus">Tlie_0454</name>
</gene>
<evidence type="ECO:0000256" key="6">
    <source>
        <dbReference type="HAMAP-Rule" id="MF_00801"/>
    </source>
</evidence>
<dbReference type="eggNOG" id="COG1515">
    <property type="taxonomic scope" value="Bacteria"/>
</dbReference>
<dbReference type="STRING" id="580340.Tlie_0454"/>
<comment type="subcellular location">
    <subcellularLocation>
        <location evidence="1 6">Cytoplasm</location>
    </subcellularLocation>
</comment>
<keyword evidence="6" id="KW-0227">DNA damage</keyword>
<feature type="binding site" evidence="6">
    <location>
        <position position="118"/>
    </location>
    <ligand>
        <name>Mg(2+)</name>
        <dbReference type="ChEBI" id="CHEBI:18420"/>
    </ligand>
</feature>
<feature type="site" description="Interaction with target DNA" evidence="6">
    <location>
        <position position="88"/>
    </location>
</feature>
<keyword evidence="2 6" id="KW-0963">Cytoplasm</keyword>
<dbReference type="PANTHER" id="PTHR28511">
    <property type="entry name" value="ENDONUCLEASE V"/>
    <property type="match status" value="1"/>
</dbReference>
<dbReference type="Gene3D" id="3.30.2170.10">
    <property type="entry name" value="archaeoglobus fulgidus dsm 4304 superfamily"/>
    <property type="match status" value="1"/>
</dbReference>
<dbReference type="NCBIfam" id="NF008629">
    <property type="entry name" value="PRK11617.1"/>
    <property type="match status" value="1"/>
</dbReference>
<dbReference type="InterPro" id="IPR007581">
    <property type="entry name" value="Endonuclease-V"/>
</dbReference>
<proteinExistence type="inferred from homology"/>
<dbReference type="GO" id="GO:0003727">
    <property type="term" value="F:single-stranded RNA binding"/>
    <property type="evidence" value="ECO:0007669"/>
    <property type="project" value="TreeGrafter"/>
</dbReference>
<dbReference type="GO" id="GO:0005737">
    <property type="term" value="C:cytoplasm"/>
    <property type="evidence" value="ECO:0007669"/>
    <property type="project" value="UniProtKB-SubCell"/>
</dbReference>
<dbReference type="HAMAP" id="MF_00801">
    <property type="entry name" value="Endonuclease_5"/>
    <property type="match status" value="1"/>
</dbReference>
<keyword evidence="3 6" id="KW-0540">Nuclease</keyword>
<keyword evidence="6" id="KW-0460">Magnesium</keyword>